<proteinExistence type="inferred from homology"/>
<dbReference type="GO" id="GO:0017001">
    <property type="term" value="P:antibiotic catabolic process"/>
    <property type="evidence" value="ECO:0007669"/>
    <property type="project" value="UniProtKB-ARBA"/>
</dbReference>
<keyword evidence="6" id="KW-1185">Reference proteome</keyword>
<dbReference type="EMBL" id="JACIDX010000007">
    <property type="protein sequence ID" value="MBB3955271.1"/>
    <property type="molecule type" value="Genomic_DNA"/>
</dbReference>
<dbReference type="Gene3D" id="3.60.15.10">
    <property type="entry name" value="Ribonuclease Z/Hydroxyacylglutathione hydrolase-like"/>
    <property type="match status" value="1"/>
</dbReference>
<evidence type="ECO:0000313" key="6">
    <source>
        <dbReference type="Proteomes" id="UP000548867"/>
    </source>
</evidence>
<accession>A0A7W6G6G1</accession>
<feature type="signal peptide" evidence="3">
    <location>
        <begin position="1"/>
        <end position="18"/>
    </location>
</feature>
<dbReference type="RefSeq" id="WP_183625411.1">
    <property type="nucleotide sequence ID" value="NZ_JACIDX010000007.1"/>
</dbReference>
<dbReference type="PANTHER" id="PTHR42951">
    <property type="entry name" value="METALLO-BETA-LACTAMASE DOMAIN-CONTAINING"/>
    <property type="match status" value="1"/>
</dbReference>
<dbReference type="InterPro" id="IPR001279">
    <property type="entry name" value="Metallo-B-lactamas"/>
</dbReference>
<reference evidence="5 6" key="1">
    <citation type="submission" date="2020-08" db="EMBL/GenBank/DDBJ databases">
        <title>Genomic Encyclopedia of Type Strains, Phase IV (KMG-IV): sequencing the most valuable type-strain genomes for metagenomic binning, comparative biology and taxonomic classification.</title>
        <authorList>
            <person name="Goeker M."/>
        </authorList>
    </citation>
    <scope>NUCLEOTIDE SEQUENCE [LARGE SCALE GENOMIC DNA]</scope>
    <source>
        <strain evidence="5 6">DSM 27057</strain>
    </source>
</reference>
<dbReference type="AlphaFoldDB" id="A0A7W6G6G1"/>
<feature type="chain" id="PRO_5030877038" evidence="3">
    <location>
        <begin position="19"/>
        <end position="298"/>
    </location>
</feature>
<sequence>MKAIYLLAGLALASPAAAQNPFMAPIRTTPITADLVMLSAGSNAVLAVGDKSAILVDTLFFNPDKLAEAVRAVTPKPVAFVVNTHAHRDHTGANALFAGMGAKVISTSAAARRIGEPSTNPRGETQPPIDKAGWPTITYDKASKVSVPGESLDFLPVEPSHMDGDALIFFPRQNVLVMGDLHHSHEYPVYDGVSGCKCGSYEGNLRVYRRAIGMIDGATKVVPGHGGLTNRAELIAYVAMLEKVRDAVKREVAAGKSKQEVVAMRLLADDRSVQPGGPDNADAFVATLYEAIKTGVGI</sequence>
<dbReference type="CDD" id="cd16282">
    <property type="entry name" value="metallo-hydrolase-like_MBL-fold"/>
    <property type="match status" value="1"/>
</dbReference>
<dbReference type="InterPro" id="IPR050855">
    <property type="entry name" value="NDM-1-like"/>
</dbReference>
<dbReference type="Proteomes" id="UP000548867">
    <property type="component" value="Unassembled WGS sequence"/>
</dbReference>
<dbReference type="SUPFAM" id="SSF56281">
    <property type="entry name" value="Metallo-hydrolase/oxidoreductase"/>
    <property type="match status" value="1"/>
</dbReference>
<evidence type="ECO:0000313" key="5">
    <source>
        <dbReference type="EMBL" id="MBB3955271.1"/>
    </source>
</evidence>
<keyword evidence="5" id="KW-0378">Hydrolase</keyword>
<comment type="caution">
    <text evidence="5">The sequence shown here is derived from an EMBL/GenBank/DDBJ whole genome shotgun (WGS) entry which is preliminary data.</text>
</comment>
<feature type="region of interest" description="Disordered" evidence="2">
    <location>
        <begin position="114"/>
        <end position="133"/>
    </location>
</feature>
<dbReference type="InterPro" id="IPR036866">
    <property type="entry name" value="RibonucZ/Hydroxyglut_hydro"/>
</dbReference>
<comment type="similarity">
    <text evidence="1">Belongs to the metallo-beta-lactamase superfamily. Class-B beta-lactamase family.</text>
</comment>
<evidence type="ECO:0000256" key="1">
    <source>
        <dbReference type="ARBA" id="ARBA00005250"/>
    </source>
</evidence>
<dbReference type="Pfam" id="PF00753">
    <property type="entry name" value="Lactamase_B"/>
    <property type="match status" value="1"/>
</dbReference>
<evidence type="ECO:0000256" key="3">
    <source>
        <dbReference type="SAM" id="SignalP"/>
    </source>
</evidence>
<keyword evidence="3" id="KW-0732">Signal</keyword>
<evidence type="ECO:0000259" key="4">
    <source>
        <dbReference type="SMART" id="SM00849"/>
    </source>
</evidence>
<protein>
    <submittedName>
        <fullName evidence="5">Glyoxylase-like metal-dependent hydrolase (Beta-lactamase superfamily II)</fullName>
    </submittedName>
</protein>
<evidence type="ECO:0000256" key="2">
    <source>
        <dbReference type="SAM" id="MobiDB-lite"/>
    </source>
</evidence>
<organism evidence="5 6">
    <name type="scientific">Novosphingobium sediminicola</name>
    <dbReference type="NCBI Taxonomy" id="563162"/>
    <lineage>
        <taxon>Bacteria</taxon>
        <taxon>Pseudomonadati</taxon>
        <taxon>Pseudomonadota</taxon>
        <taxon>Alphaproteobacteria</taxon>
        <taxon>Sphingomonadales</taxon>
        <taxon>Sphingomonadaceae</taxon>
        <taxon>Novosphingobium</taxon>
    </lineage>
</organism>
<dbReference type="PANTHER" id="PTHR42951:SF4">
    <property type="entry name" value="ACYL-COENZYME A THIOESTERASE MBLAC2"/>
    <property type="match status" value="1"/>
</dbReference>
<dbReference type="GO" id="GO:0016787">
    <property type="term" value="F:hydrolase activity"/>
    <property type="evidence" value="ECO:0007669"/>
    <property type="project" value="UniProtKB-KW"/>
</dbReference>
<feature type="domain" description="Metallo-beta-lactamase" evidence="4">
    <location>
        <begin position="41"/>
        <end position="225"/>
    </location>
</feature>
<dbReference type="SMART" id="SM00849">
    <property type="entry name" value="Lactamase_B"/>
    <property type="match status" value="1"/>
</dbReference>
<gene>
    <name evidence="5" type="ORF">GGR38_002223</name>
</gene>
<name>A0A7W6G6G1_9SPHN</name>